<keyword evidence="6 10" id="KW-0560">Oxidoreductase</keyword>
<dbReference type="OMA" id="VDMSEIW"/>
<dbReference type="PANTHER" id="PTHR46300">
    <property type="entry name" value="P450, PUTATIVE (EUROFUNG)-RELATED-RELATED"/>
    <property type="match status" value="1"/>
</dbReference>
<evidence type="ECO:0000256" key="11">
    <source>
        <dbReference type="SAM" id="SignalP"/>
    </source>
</evidence>
<keyword evidence="13" id="KW-1185">Reference proteome</keyword>
<evidence type="ECO:0000256" key="10">
    <source>
        <dbReference type="RuleBase" id="RU000461"/>
    </source>
</evidence>
<dbReference type="InterPro" id="IPR001128">
    <property type="entry name" value="Cyt_P450"/>
</dbReference>
<dbReference type="SUPFAM" id="SSF48264">
    <property type="entry name" value="Cytochrome P450"/>
    <property type="match status" value="1"/>
</dbReference>
<dbReference type="PROSITE" id="PS00086">
    <property type="entry name" value="CYTOCHROME_P450"/>
    <property type="match status" value="1"/>
</dbReference>
<dbReference type="InterPro" id="IPR002401">
    <property type="entry name" value="Cyt_P450_E_grp-I"/>
</dbReference>
<dbReference type="Pfam" id="PF00067">
    <property type="entry name" value="p450"/>
    <property type="match status" value="1"/>
</dbReference>
<feature type="signal peptide" evidence="11">
    <location>
        <begin position="1"/>
        <end position="19"/>
    </location>
</feature>
<keyword evidence="5 9" id="KW-0479">Metal-binding</keyword>
<comment type="cofactor">
    <cofactor evidence="1 9">
        <name>heme</name>
        <dbReference type="ChEBI" id="CHEBI:30413"/>
    </cofactor>
</comment>
<evidence type="ECO:0000256" key="3">
    <source>
        <dbReference type="ARBA" id="ARBA00010617"/>
    </source>
</evidence>
<evidence type="ECO:0000256" key="1">
    <source>
        <dbReference type="ARBA" id="ARBA00001971"/>
    </source>
</evidence>
<keyword evidence="11" id="KW-0732">Signal</keyword>
<evidence type="ECO:0000256" key="2">
    <source>
        <dbReference type="ARBA" id="ARBA00005179"/>
    </source>
</evidence>
<evidence type="ECO:0000256" key="4">
    <source>
        <dbReference type="ARBA" id="ARBA00022617"/>
    </source>
</evidence>
<dbReference type="GO" id="GO:0016705">
    <property type="term" value="F:oxidoreductase activity, acting on paired donors, with incorporation or reduction of molecular oxygen"/>
    <property type="evidence" value="ECO:0007669"/>
    <property type="project" value="InterPro"/>
</dbReference>
<evidence type="ECO:0000256" key="5">
    <source>
        <dbReference type="ARBA" id="ARBA00022723"/>
    </source>
</evidence>
<gene>
    <name evidence="12" type="ORF">CONPUDRAFT_151580</name>
</gene>
<dbReference type="GeneID" id="19202884"/>
<dbReference type="InterPro" id="IPR017972">
    <property type="entry name" value="Cyt_P450_CS"/>
</dbReference>
<dbReference type="InterPro" id="IPR036396">
    <property type="entry name" value="Cyt_P450_sf"/>
</dbReference>
<dbReference type="PRINTS" id="PR00463">
    <property type="entry name" value="EP450I"/>
</dbReference>
<dbReference type="EMBL" id="JH711575">
    <property type="protein sequence ID" value="EIW84564.1"/>
    <property type="molecule type" value="Genomic_DNA"/>
</dbReference>
<feature type="chain" id="PRO_5024348825" evidence="11">
    <location>
        <begin position="20"/>
        <end position="490"/>
    </location>
</feature>
<dbReference type="PRINTS" id="PR00385">
    <property type="entry name" value="P450"/>
</dbReference>
<dbReference type="InterPro" id="IPR050364">
    <property type="entry name" value="Cytochrome_P450_fung"/>
</dbReference>
<evidence type="ECO:0000256" key="9">
    <source>
        <dbReference type="PIRSR" id="PIRSR602401-1"/>
    </source>
</evidence>
<dbReference type="OrthoDB" id="1470350at2759"/>
<feature type="binding site" description="axial binding residue" evidence="9">
    <location>
        <position position="444"/>
    </location>
    <ligand>
        <name>heme</name>
        <dbReference type="ChEBI" id="CHEBI:30413"/>
    </ligand>
    <ligandPart>
        <name>Fe</name>
        <dbReference type="ChEBI" id="CHEBI:18248"/>
    </ligandPart>
</feature>
<dbReference type="RefSeq" id="XP_007766228.1">
    <property type="nucleotide sequence ID" value="XM_007768038.1"/>
</dbReference>
<proteinExistence type="inferred from homology"/>
<dbReference type="AlphaFoldDB" id="A0A5M3N0K0"/>
<evidence type="ECO:0000313" key="13">
    <source>
        <dbReference type="Proteomes" id="UP000053558"/>
    </source>
</evidence>
<comment type="similarity">
    <text evidence="3 10">Belongs to the cytochrome P450 family.</text>
</comment>
<evidence type="ECO:0000313" key="12">
    <source>
        <dbReference type="EMBL" id="EIW84564.1"/>
    </source>
</evidence>
<keyword evidence="8 10" id="KW-0503">Monooxygenase</keyword>
<evidence type="ECO:0000256" key="8">
    <source>
        <dbReference type="ARBA" id="ARBA00023033"/>
    </source>
</evidence>
<dbReference type="KEGG" id="cput:CONPUDRAFT_151580"/>
<evidence type="ECO:0000256" key="6">
    <source>
        <dbReference type="ARBA" id="ARBA00023002"/>
    </source>
</evidence>
<comment type="pathway">
    <text evidence="2">Secondary metabolite biosynthesis.</text>
</comment>
<comment type="caution">
    <text evidence="12">The sequence shown here is derived from an EMBL/GenBank/DDBJ whole genome shotgun (WGS) entry which is preliminary data.</text>
</comment>
<name>A0A5M3N0K0_CONPW</name>
<reference evidence="13" key="1">
    <citation type="journal article" date="2012" name="Science">
        <title>The Paleozoic origin of enzymatic lignin decomposition reconstructed from 31 fungal genomes.</title>
        <authorList>
            <person name="Floudas D."/>
            <person name="Binder M."/>
            <person name="Riley R."/>
            <person name="Barry K."/>
            <person name="Blanchette R.A."/>
            <person name="Henrissat B."/>
            <person name="Martinez A.T."/>
            <person name="Otillar R."/>
            <person name="Spatafora J.W."/>
            <person name="Yadav J.S."/>
            <person name="Aerts A."/>
            <person name="Benoit I."/>
            <person name="Boyd A."/>
            <person name="Carlson A."/>
            <person name="Copeland A."/>
            <person name="Coutinho P.M."/>
            <person name="de Vries R.P."/>
            <person name="Ferreira P."/>
            <person name="Findley K."/>
            <person name="Foster B."/>
            <person name="Gaskell J."/>
            <person name="Glotzer D."/>
            <person name="Gorecki P."/>
            <person name="Heitman J."/>
            <person name="Hesse C."/>
            <person name="Hori C."/>
            <person name="Igarashi K."/>
            <person name="Jurgens J.A."/>
            <person name="Kallen N."/>
            <person name="Kersten P."/>
            <person name="Kohler A."/>
            <person name="Kuees U."/>
            <person name="Kumar T.K.A."/>
            <person name="Kuo A."/>
            <person name="LaButti K."/>
            <person name="Larrondo L.F."/>
            <person name="Lindquist E."/>
            <person name="Ling A."/>
            <person name="Lombard V."/>
            <person name="Lucas S."/>
            <person name="Lundell T."/>
            <person name="Martin R."/>
            <person name="McLaughlin D.J."/>
            <person name="Morgenstern I."/>
            <person name="Morin E."/>
            <person name="Murat C."/>
            <person name="Nagy L.G."/>
            <person name="Nolan M."/>
            <person name="Ohm R.A."/>
            <person name="Patyshakuliyeva A."/>
            <person name="Rokas A."/>
            <person name="Ruiz-Duenas F.J."/>
            <person name="Sabat G."/>
            <person name="Salamov A."/>
            <person name="Samejima M."/>
            <person name="Schmutz J."/>
            <person name="Slot J.C."/>
            <person name="St John F."/>
            <person name="Stenlid J."/>
            <person name="Sun H."/>
            <person name="Sun S."/>
            <person name="Syed K."/>
            <person name="Tsang A."/>
            <person name="Wiebenga A."/>
            <person name="Young D."/>
            <person name="Pisabarro A."/>
            <person name="Eastwood D.C."/>
            <person name="Martin F."/>
            <person name="Cullen D."/>
            <person name="Grigoriev I.V."/>
            <person name="Hibbett D.S."/>
        </authorList>
    </citation>
    <scope>NUCLEOTIDE SEQUENCE [LARGE SCALE GENOMIC DNA]</scope>
    <source>
        <strain evidence="13">RWD-64-598 SS2</strain>
    </source>
</reference>
<protein>
    <submittedName>
        <fullName evidence="12">Cytochrome P450</fullName>
    </submittedName>
</protein>
<dbReference type="CDD" id="cd11065">
    <property type="entry name" value="CYP64-like"/>
    <property type="match status" value="1"/>
</dbReference>
<dbReference type="Gene3D" id="1.10.630.10">
    <property type="entry name" value="Cytochrome P450"/>
    <property type="match status" value="1"/>
</dbReference>
<keyword evidence="7 9" id="KW-0408">Iron</keyword>
<evidence type="ECO:0000256" key="7">
    <source>
        <dbReference type="ARBA" id="ARBA00023004"/>
    </source>
</evidence>
<dbReference type="GO" id="GO:0004497">
    <property type="term" value="F:monooxygenase activity"/>
    <property type="evidence" value="ECO:0007669"/>
    <property type="project" value="UniProtKB-KW"/>
</dbReference>
<dbReference type="GO" id="GO:0005506">
    <property type="term" value="F:iron ion binding"/>
    <property type="evidence" value="ECO:0007669"/>
    <property type="project" value="InterPro"/>
</dbReference>
<sequence>MSFSTILLFALALAGGTLAFRLISLSRRCAFKGDPSMCLPPGPPSLPLIGNALDISAKNPGQSFADLAKKYGDIVCLHIFGETVLVINSLSIAKDLLEKRSRIYSGRPQYATYKSYGADLITPFLDYGDPWRLHRRLFNQTMRQDMIESFRPAQKRSVQQLLSNLSSSPKAWDEHAYTFASGAILSTTYDYNVQPRADPLVQVFTSTLDSFTFLFSPVTPIILSVMPFLKLMPPSLPGGILNAKAFRTAMQEMINMPFNILRARKDAGKSASCIATTPVPRTTMTPAEVDFHFKGFCTSVFGGGAGTTSETLRIFVLLMVQNLHVQVRATREIDAVVGRDRLPDFEDREAMPYVEAVAREVMRWQPVAPLGVPHSSTEDDTYGGYFIPKGSVIIPNIREMSHDPTKYPRPDDFLPERFLAADGTLKDSDETDLSFIFGFGRRVCPGRHFANASLWIAIANLLAVFEFRQPKNDKAEEVPVVPEWTYGLTS</sequence>
<keyword evidence="4 9" id="KW-0349">Heme</keyword>
<dbReference type="GO" id="GO:0020037">
    <property type="term" value="F:heme binding"/>
    <property type="evidence" value="ECO:0007669"/>
    <property type="project" value="InterPro"/>
</dbReference>
<organism evidence="12 13">
    <name type="scientific">Coniophora puteana (strain RWD-64-598)</name>
    <name type="common">Brown rot fungus</name>
    <dbReference type="NCBI Taxonomy" id="741705"/>
    <lineage>
        <taxon>Eukaryota</taxon>
        <taxon>Fungi</taxon>
        <taxon>Dikarya</taxon>
        <taxon>Basidiomycota</taxon>
        <taxon>Agaricomycotina</taxon>
        <taxon>Agaricomycetes</taxon>
        <taxon>Agaricomycetidae</taxon>
        <taxon>Boletales</taxon>
        <taxon>Coniophorineae</taxon>
        <taxon>Coniophoraceae</taxon>
        <taxon>Coniophora</taxon>
    </lineage>
</organism>
<dbReference type="PANTHER" id="PTHR46300:SF7">
    <property type="entry name" value="P450, PUTATIVE (EUROFUNG)-RELATED"/>
    <property type="match status" value="1"/>
</dbReference>
<accession>A0A5M3N0K0</accession>
<dbReference type="Proteomes" id="UP000053558">
    <property type="component" value="Unassembled WGS sequence"/>
</dbReference>